<dbReference type="Proteomes" id="UP001207468">
    <property type="component" value="Unassembled WGS sequence"/>
</dbReference>
<accession>A0ACC0U345</accession>
<keyword evidence="2" id="KW-1185">Reference proteome</keyword>
<proteinExistence type="predicted"/>
<dbReference type="EMBL" id="JAGFNK010000203">
    <property type="protein sequence ID" value="KAI9459022.1"/>
    <property type="molecule type" value="Genomic_DNA"/>
</dbReference>
<comment type="caution">
    <text evidence="1">The sequence shown here is derived from an EMBL/GenBank/DDBJ whole genome shotgun (WGS) entry which is preliminary data.</text>
</comment>
<reference evidence="1" key="1">
    <citation type="submission" date="2021-03" db="EMBL/GenBank/DDBJ databases">
        <title>Evolutionary priming and transition to the ectomycorrhizal habit in an iconic lineage of mushroom-forming fungi: is preadaptation a requirement?</title>
        <authorList>
            <consortium name="DOE Joint Genome Institute"/>
            <person name="Looney B.P."/>
            <person name="Miyauchi S."/>
            <person name="Morin E."/>
            <person name="Drula E."/>
            <person name="Courty P.E."/>
            <person name="Chicoki N."/>
            <person name="Fauchery L."/>
            <person name="Kohler A."/>
            <person name="Kuo A."/>
            <person name="LaButti K."/>
            <person name="Pangilinan J."/>
            <person name="Lipzen A."/>
            <person name="Riley R."/>
            <person name="Andreopoulos W."/>
            <person name="He G."/>
            <person name="Johnson J."/>
            <person name="Barry K.W."/>
            <person name="Grigoriev I.V."/>
            <person name="Nagy L."/>
            <person name="Hibbett D."/>
            <person name="Henrissat B."/>
            <person name="Matheny P.B."/>
            <person name="Labbe J."/>
            <person name="Martin A.F."/>
        </authorList>
    </citation>
    <scope>NUCLEOTIDE SEQUENCE</scope>
    <source>
        <strain evidence="1">BPL698</strain>
    </source>
</reference>
<gene>
    <name evidence="1" type="ORF">F5148DRAFT_1219511</name>
</gene>
<keyword evidence="1" id="KW-0378">Hydrolase</keyword>
<organism evidence="1 2">
    <name type="scientific">Russula earlei</name>
    <dbReference type="NCBI Taxonomy" id="71964"/>
    <lineage>
        <taxon>Eukaryota</taxon>
        <taxon>Fungi</taxon>
        <taxon>Dikarya</taxon>
        <taxon>Basidiomycota</taxon>
        <taxon>Agaricomycotina</taxon>
        <taxon>Agaricomycetes</taxon>
        <taxon>Russulales</taxon>
        <taxon>Russulaceae</taxon>
        <taxon>Russula</taxon>
    </lineage>
</organism>
<protein>
    <submittedName>
        <fullName evidence="1">P-loop containing nucleoside triphosphate hydrolase protein</fullName>
    </submittedName>
</protein>
<name>A0ACC0U345_9AGAM</name>
<evidence type="ECO:0000313" key="1">
    <source>
        <dbReference type="EMBL" id="KAI9459022.1"/>
    </source>
</evidence>
<evidence type="ECO:0000313" key="2">
    <source>
        <dbReference type="Proteomes" id="UP001207468"/>
    </source>
</evidence>
<sequence>MVLFQLTSAIQPFIALLNDSVETATTNVTHNATVSTTPFEMPSSFSSLITFIYSFSALRDYLKLIVLGGALDTLRRLYAASYHGFIDRLFVTATFDSEDFSFQWMMFWLSSLPQFRQFRDFTVSTSSFCLEDESLECDSDVDEEMRRRTRPVRYLPSYSSSYKMWYKGRYMTITRSKEESRWWTDKSTLEITIFTRDRSVLDSLIMEARQKWMSARSDKIDIFASEGFTDDWKHVASRPKRPLNSIVLDEGLKELVLEDARDFLKSKQWYADRGIPFRRGYLLYGAPGSGKTSIIHSLAGELGLDIYIISLSKNGLDDSTLNSLISSLPEQCIAIMEDIDAAFTHGLTRDTAGTELENPRNRNPSRQGRDDPEDRSNDRQGQGRGQGPGESPASRITLSGLLNALDGISAQEGRLLFATTNRYHSLDPALTRPGRMDLHVEFRLASRYQARELYERFYVPDAPENATGEVVKDEEEEEDEASSDSGYVTPTKEDSDSTPLVPKAVGSDEPPKYSGIAHSARAPKLSKKRIARLAEQFCARIPERELSMASLQGYLMCYKSRPFQAVDDVERWVKETQDAQDRKAKAEARVAAIRG</sequence>